<reference evidence="2" key="1">
    <citation type="submission" date="2012-03" db="EMBL/GenBank/DDBJ databases">
        <title>Complete sequence of chromosome of Deinococcus peraridilitoris DSM 19664.</title>
        <authorList>
            <person name="Lucas S."/>
            <person name="Copeland A."/>
            <person name="Lapidus A."/>
            <person name="Glavina del Rio T."/>
            <person name="Dalin E."/>
            <person name="Tice H."/>
            <person name="Bruce D."/>
            <person name="Goodwin L."/>
            <person name="Pitluck S."/>
            <person name="Peters L."/>
            <person name="Mikhailova N."/>
            <person name="Lu M."/>
            <person name="Kyrpides N."/>
            <person name="Mavromatis K."/>
            <person name="Ivanova N."/>
            <person name="Brettin T."/>
            <person name="Detter J.C."/>
            <person name="Han C."/>
            <person name="Larimer F."/>
            <person name="Land M."/>
            <person name="Hauser L."/>
            <person name="Markowitz V."/>
            <person name="Cheng J.-F."/>
            <person name="Hugenholtz P."/>
            <person name="Woyke T."/>
            <person name="Wu D."/>
            <person name="Pukall R."/>
            <person name="Steenblock K."/>
            <person name="Brambilla E."/>
            <person name="Klenk H.-P."/>
            <person name="Eisen J.A."/>
        </authorList>
    </citation>
    <scope>NUCLEOTIDE SEQUENCE [LARGE SCALE GENOMIC DNA]</scope>
    <source>
        <strain evidence="2">DSM 19664 / LMG 22246 / CIP 109416 / KR-200</strain>
    </source>
</reference>
<sequence>MTLRLDAEDAQALDTLSLLEKLSASDAARRAIRQHAAAVLNRGPEEAES</sequence>
<dbReference type="HOGENOM" id="CLU_3134814_0_0_0"/>
<dbReference type="EMBL" id="CP003382">
    <property type="protein sequence ID" value="AFZ67601.1"/>
    <property type="molecule type" value="Genomic_DNA"/>
</dbReference>
<dbReference type="AlphaFoldDB" id="L0A1A3"/>
<protein>
    <submittedName>
        <fullName evidence="1">Ribbon-helix-helix protein, copG family</fullName>
    </submittedName>
</protein>
<name>L0A1A3_DEIPD</name>
<gene>
    <name evidence="1" type="ordered locus">Deipe_2106</name>
</gene>
<dbReference type="Proteomes" id="UP000010467">
    <property type="component" value="Chromosome"/>
</dbReference>
<organism evidence="1 2">
    <name type="scientific">Deinococcus peraridilitoris (strain DSM 19664 / LMG 22246 / CIP 109416 / KR-200)</name>
    <dbReference type="NCBI Taxonomy" id="937777"/>
    <lineage>
        <taxon>Bacteria</taxon>
        <taxon>Thermotogati</taxon>
        <taxon>Deinococcota</taxon>
        <taxon>Deinococci</taxon>
        <taxon>Deinococcales</taxon>
        <taxon>Deinococcaceae</taxon>
        <taxon>Deinococcus</taxon>
    </lineage>
</organism>
<evidence type="ECO:0000313" key="2">
    <source>
        <dbReference type="Proteomes" id="UP000010467"/>
    </source>
</evidence>
<evidence type="ECO:0000313" key="1">
    <source>
        <dbReference type="EMBL" id="AFZ67601.1"/>
    </source>
</evidence>
<dbReference type="RefSeq" id="WP_015235906.1">
    <property type="nucleotide sequence ID" value="NC_019793.1"/>
</dbReference>
<dbReference type="KEGG" id="dpd:Deipe_2106"/>
<accession>L0A1A3</accession>
<dbReference type="STRING" id="937777.Deipe_2106"/>
<dbReference type="PATRIC" id="fig|937777.3.peg.2115"/>
<proteinExistence type="predicted"/>
<keyword evidence="2" id="KW-1185">Reference proteome</keyword>